<sequence>MILSSQTLTSTSVHTSAPVSTVAQKVSTSIIPQDPWCATLESQSHVPLTDNLRMIVPIGIVAGMLGAAAIMTCAWFVRRWRRRVREKKNDYESATPAVLLVEGTFPSSVSGGMRKTSITPQPHTGHPEHSEQNVADGHIDEQVDVPPSGMHRNTQPSRPPSYTETAQSAPPPPSPPYSTQSCTRVQTSDIALAYFPGSTSTQSVPRDDIDDRASATPAASKAGGLRDSDQQGLNINLS</sequence>
<name>A0A2H3JSW2_WOLCO</name>
<dbReference type="Proteomes" id="UP000218811">
    <property type="component" value="Unassembled WGS sequence"/>
</dbReference>
<keyword evidence="2" id="KW-0812">Transmembrane</keyword>
<protein>
    <submittedName>
        <fullName evidence="3">Uncharacterized protein</fullName>
    </submittedName>
</protein>
<keyword evidence="2" id="KW-1133">Transmembrane helix</keyword>
<feature type="compositionally biased region" description="Polar residues" evidence="1">
    <location>
        <begin position="105"/>
        <end position="122"/>
    </location>
</feature>
<organism evidence="3 4">
    <name type="scientific">Wolfiporia cocos (strain MD-104)</name>
    <name type="common">Brown rot fungus</name>
    <dbReference type="NCBI Taxonomy" id="742152"/>
    <lineage>
        <taxon>Eukaryota</taxon>
        <taxon>Fungi</taxon>
        <taxon>Dikarya</taxon>
        <taxon>Basidiomycota</taxon>
        <taxon>Agaricomycotina</taxon>
        <taxon>Agaricomycetes</taxon>
        <taxon>Polyporales</taxon>
        <taxon>Phaeolaceae</taxon>
        <taxon>Wolfiporia</taxon>
    </lineage>
</organism>
<accession>A0A2H3JSW2</accession>
<feature type="transmembrane region" description="Helical" evidence="2">
    <location>
        <begin position="54"/>
        <end position="77"/>
    </location>
</feature>
<dbReference type="EMBL" id="KB467965">
    <property type="protein sequence ID" value="PCH39147.1"/>
    <property type="molecule type" value="Genomic_DNA"/>
</dbReference>
<evidence type="ECO:0000256" key="2">
    <source>
        <dbReference type="SAM" id="Phobius"/>
    </source>
</evidence>
<feature type="compositionally biased region" description="Polar residues" evidence="1">
    <location>
        <begin position="151"/>
        <end position="164"/>
    </location>
</feature>
<reference evidence="3 4" key="1">
    <citation type="journal article" date="2012" name="Science">
        <title>The Paleozoic origin of enzymatic lignin decomposition reconstructed from 31 fungal genomes.</title>
        <authorList>
            <person name="Floudas D."/>
            <person name="Binder M."/>
            <person name="Riley R."/>
            <person name="Barry K."/>
            <person name="Blanchette R.A."/>
            <person name="Henrissat B."/>
            <person name="Martinez A.T."/>
            <person name="Otillar R."/>
            <person name="Spatafora J.W."/>
            <person name="Yadav J.S."/>
            <person name="Aerts A."/>
            <person name="Benoit I."/>
            <person name="Boyd A."/>
            <person name="Carlson A."/>
            <person name="Copeland A."/>
            <person name="Coutinho P.M."/>
            <person name="de Vries R.P."/>
            <person name="Ferreira P."/>
            <person name="Findley K."/>
            <person name="Foster B."/>
            <person name="Gaskell J."/>
            <person name="Glotzer D."/>
            <person name="Gorecki P."/>
            <person name="Heitman J."/>
            <person name="Hesse C."/>
            <person name="Hori C."/>
            <person name="Igarashi K."/>
            <person name="Jurgens J.A."/>
            <person name="Kallen N."/>
            <person name="Kersten P."/>
            <person name="Kohler A."/>
            <person name="Kuees U."/>
            <person name="Kumar T.K.A."/>
            <person name="Kuo A."/>
            <person name="LaButti K."/>
            <person name="Larrondo L.F."/>
            <person name="Lindquist E."/>
            <person name="Ling A."/>
            <person name="Lombard V."/>
            <person name="Lucas S."/>
            <person name="Lundell T."/>
            <person name="Martin R."/>
            <person name="McLaughlin D.J."/>
            <person name="Morgenstern I."/>
            <person name="Morin E."/>
            <person name="Murat C."/>
            <person name="Nagy L.G."/>
            <person name="Nolan M."/>
            <person name="Ohm R.A."/>
            <person name="Patyshakuliyeva A."/>
            <person name="Rokas A."/>
            <person name="Ruiz-Duenas F.J."/>
            <person name="Sabat G."/>
            <person name="Salamov A."/>
            <person name="Samejima M."/>
            <person name="Schmutz J."/>
            <person name="Slot J.C."/>
            <person name="St John F."/>
            <person name="Stenlid J."/>
            <person name="Sun H."/>
            <person name="Sun S."/>
            <person name="Syed K."/>
            <person name="Tsang A."/>
            <person name="Wiebenga A."/>
            <person name="Young D."/>
            <person name="Pisabarro A."/>
            <person name="Eastwood D.C."/>
            <person name="Martin F."/>
            <person name="Cullen D."/>
            <person name="Grigoriev I.V."/>
            <person name="Hibbett D.S."/>
        </authorList>
    </citation>
    <scope>NUCLEOTIDE SEQUENCE [LARGE SCALE GENOMIC DNA]</scope>
    <source>
        <strain evidence="3 4">MD-104</strain>
    </source>
</reference>
<feature type="region of interest" description="Disordered" evidence="1">
    <location>
        <begin position="195"/>
        <end position="238"/>
    </location>
</feature>
<feature type="region of interest" description="Disordered" evidence="1">
    <location>
        <begin position="105"/>
        <end position="181"/>
    </location>
</feature>
<dbReference type="AlphaFoldDB" id="A0A2H3JSW2"/>
<gene>
    <name evidence="3" type="ORF">WOLCODRAFT_21359</name>
</gene>
<evidence type="ECO:0000313" key="4">
    <source>
        <dbReference type="Proteomes" id="UP000218811"/>
    </source>
</evidence>
<evidence type="ECO:0000313" key="3">
    <source>
        <dbReference type="EMBL" id="PCH39147.1"/>
    </source>
</evidence>
<keyword evidence="4" id="KW-1185">Reference proteome</keyword>
<keyword evidence="2" id="KW-0472">Membrane</keyword>
<proteinExistence type="predicted"/>
<feature type="compositionally biased region" description="Basic and acidic residues" evidence="1">
    <location>
        <begin position="125"/>
        <end position="141"/>
    </location>
</feature>
<evidence type="ECO:0000256" key="1">
    <source>
        <dbReference type="SAM" id="MobiDB-lite"/>
    </source>
</evidence>